<reference evidence="1 2" key="1">
    <citation type="journal article" date="2019" name="Sci. Rep.">
        <title>Orb-weaving spider Araneus ventricosus genome elucidates the spidroin gene catalogue.</title>
        <authorList>
            <person name="Kono N."/>
            <person name="Nakamura H."/>
            <person name="Ohtoshi R."/>
            <person name="Moran D.A.P."/>
            <person name="Shinohara A."/>
            <person name="Yoshida Y."/>
            <person name="Fujiwara M."/>
            <person name="Mori M."/>
            <person name="Tomita M."/>
            <person name="Arakawa K."/>
        </authorList>
    </citation>
    <scope>NUCLEOTIDE SEQUENCE [LARGE SCALE GENOMIC DNA]</scope>
</reference>
<proteinExistence type="predicted"/>
<dbReference type="Proteomes" id="UP000499080">
    <property type="component" value="Unassembled WGS sequence"/>
</dbReference>
<evidence type="ECO:0000313" key="1">
    <source>
        <dbReference type="EMBL" id="GBO36697.1"/>
    </source>
</evidence>
<dbReference type="AlphaFoldDB" id="A0A4Y2WL84"/>
<accession>A0A4Y2WL84</accession>
<sequence length="94" mass="11223">MRWAVLLAKRPYVSHENNFQKVNGLYFLRMSSLNSNTYSQDGEILPFQMDYLPEFFRKKCETELRETPENKKKRMQELKTMIAGAVVVFCYCDR</sequence>
<dbReference type="EMBL" id="BGPR01060948">
    <property type="protein sequence ID" value="GBO36697.1"/>
    <property type="molecule type" value="Genomic_DNA"/>
</dbReference>
<dbReference type="OrthoDB" id="10495240at2759"/>
<comment type="caution">
    <text evidence="1">The sequence shown here is derived from an EMBL/GenBank/DDBJ whole genome shotgun (WGS) entry which is preliminary data.</text>
</comment>
<evidence type="ECO:0000313" key="2">
    <source>
        <dbReference type="Proteomes" id="UP000499080"/>
    </source>
</evidence>
<keyword evidence="2" id="KW-1185">Reference proteome</keyword>
<protein>
    <submittedName>
        <fullName evidence="1">Uncharacterized protein</fullName>
    </submittedName>
</protein>
<name>A0A4Y2WL84_ARAVE</name>
<organism evidence="1 2">
    <name type="scientific">Araneus ventricosus</name>
    <name type="common">Orbweaver spider</name>
    <name type="synonym">Epeira ventricosa</name>
    <dbReference type="NCBI Taxonomy" id="182803"/>
    <lineage>
        <taxon>Eukaryota</taxon>
        <taxon>Metazoa</taxon>
        <taxon>Ecdysozoa</taxon>
        <taxon>Arthropoda</taxon>
        <taxon>Chelicerata</taxon>
        <taxon>Arachnida</taxon>
        <taxon>Araneae</taxon>
        <taxon>Araneomorphae</taxon>
        <taxon>Entelegynae</taxon>
        <taxon>Araneoidea</taxon>
        <taxon>Araneidae</taxon>
        <taxon>Araneus</taxon>
    </lineage>
</organism>
<gene>
    <name evidence="1" type="ORF">AVEN_192425_1</name>
</gene>